<evidence type="ECO:0000256" key="4">
    <source>
        <dbReference type="RuleBase" id="RU003815"/>
    </source>
</evidence>
<evidence type="ECO:0008006" key="9">
    <source>
        <dbReference type="Google" id="ProtNLM"/>
    </source>
</evidence>
<proteinExistence type="inferred from homology"/>
<evidence type="ECO:0000256" key="3">
    <source>
        <dbReference type="ARBA" id="ARBA00023274"/>
    </source>
</evidence>
<feature type="transmembrane region" description="Helical" evidence="6">
    <location>
        <begin position="59"/>
        <end position="80"/>
    </location>
</feature>
<dbReference type="FunFam" id="3.30.230.10:FF:000007">
    <property type="entry name" value="40S ribosomal protein S16"/>
    <property type="match status" value="1"/>
</dbReference>
<evidence type="ECO:0000256" key="5">
    <source>
        <dbReference type="SAM" id="MobiDB-lite"/>
    </source>
</evidence>
<dbReference type="InterPro" id="IPR020574">
    <property type="entry name" value="Ribosomal_uS9_CS"/>
</dbReference>
<dbReference type="InterPro" id="IPR020568">
    <property type="entry name" value="Ribosomal_Su5_D2-typ_SF"/>
</dbReference>
<evidence type="ECO:0000256" key="2">
    <source>
        <dbReference type="ARBA" id="ARBA00022980"/>
    </source>
</evidence>
<sequence length="1109" mass="120251">MEELATAVTVFVLLCTAHIWSESKLAACRVATEERAGMPPTRVPKCPDEWRMSLKLNTLLFATFLSLSVCIISLAYHLFIHTGQGAASRGDIMKLHLCFYALCVACKVAMVRWPDATPSVVDGFIHTVQLIIFIRQIDIPLRNTFIFGFFSKLVRAWLCINMSDYRGAAFWNIAIGLAAAYKNSQAQVLFTRCQHTGVEEKDVIQVSFLAVLLVEFACSVGFSLLSATIESLFSKYGDAIMGEQASTDRMTAMRRMLTIFCDAQVYLNSSLKLVGPHDMFANFLKRNCSDPDERVEGMEFTSFLSEADRQRFKVFTMNGASISSGMFPTAFPCGSLHVQMLDATGSCLNVELFHVCIPERKGGSGHLIGVREQKLDVVTGSVALDDQTQAEEHESDIAVAQGSAVAQSPAVRGSVMPGHPAPAATLSAAGLLRLGEVSSDPSLWSRSQPSEASSTSTQGALNFVQNIDVEMNMFSPALQVTSSTVRFRGSAEGEASFAPMKDFLSAEDFASLSSWIQESVNAATSDSVAERLSPMVFDCGFGGKRVISDQQQLFFPESLRGEMGLGGRQQDKVVEVSSGSSAGPAATPGSEEVQKTSDTTEKKERDQDEDEGEQPEDGENTSSTEENEGEKHDKNNEGEAAQELWEEDKQEEEGEKEEEDEKGEDEEDEDEEEEDEEDDSHTPVVLRLGMLHLVKRGRRRGRQPYFTQSFDVLPTIQWQPRETSTEPITAMSISIRLGQLALGHLALVHPVSDGDSGNAELQQAKSAAMRQMSVLSIGSPAASELSDGKPTASAKRRRTSTGSTETVATPAPSRGVGSSSATAAAALLSPLDSTKVSPKTRRRWSSALPGPLRMAATASGPLAHCSGGSSSSSCGAPPINNNNSNSNNSNSNSNNNNNSSSSGGAPPRGGEAQPAASESAAAQEETPVHEGYTLRDLRRIVSAMLPRYGQLLSAEFASLQVQAQMAETKNEKVQCFGRKKTSVAVALVRTGSGQVRLNGCPLHTVKPDILRVKVYEPLLLLGKDRCSKVDIRLRVKGGGFTGQVYALRQAIAKGIVAYYQKFIDEASKKEIKDILMAYDRSLIVADPRRCEPKKFGGRSARSRFQKSYR</sequence>
<comment type="similarity">
    <text evidence="1 4">Belongs to the universal ribosomal protein uS9 family.</text>
</comment>
<feature type="compositionally biased region" description="Acidic residues" evidence="5">
    <location>
        <begin position="607"/>
        <end position="619"/>
    </location>
</feature>
<keyword evidence="2 4" id="KW-0689">Ribosomal protein</keyword>
<feature type="compositionally biased region" description="Low complexity" evidence="5">
    <location>
        <begin position="911"/>
        <end position="925"/>
    </location>
</feature>
<evidence type="ECO:0000256" key="6">
    <source>
        <dbReference type="SAM" id="Phobius"/>
    </source>
</evidence>
<keyword evidence="6" id="KW-0472">Membrane</keyword>
<evidence type="ECO:0000313" key="7">
    <source>
        <dbReference type="EMBL" id="CAE8583464.1"/>
    </source>
</evidence>
<feature type="region of interest" description="Disordered" evidence="5">
    <location>
        <begin position="779"/>
        <end position="930"/>
    </location>
</feature>
<keyword evidence="6" id="KW-1133">Transmembrane helix</keyword>
<dbReference type="NCBIfam" id="NF001749">
    <property type="entry name" value="PRK00474.1"/>
    <property type="match status" value="1"/>
</dbReference>
<dbReference type="Gene3D" id="3.30.230.10">
    <property type="match status" value="1"/>
</dbReference>
<dbReference type="PANTHER" id="PTHR21569">
    <property type="entry name" value="RIBOSOMAL PROTEIN S9"/>
    <property type="match status" value="1"/>
</dbReference>
<dbReference type="EMBL" id="CAJNNV010000746">
    <property type="protein sequence ID" value="CAE8583464.1"/>
    <property type="molecule type" value="Genomic_DNA"/>
</dbReference>
<accession>A0A813DCX6</accession>
<comment type="caution">
    <text evidence="7">The sequence shown here is derived from an EMBL/GenBank/DDBJ whole genome shotgun (WGS) entry which is preliminary data.</text>
</comment>
<dbReference type="OrthoDB" id="426865at2759"/>
<feature type="compositionally biased region" description="Low complexity" evidence="5">
    <location>
        <begin position="818"/>
        <end position="833"/>
    </location>
</feature>
<dbReference type="GO" id="GO:0000462">
    <property type="term" value="P:maturation of SSU-rRNA from tricistronic rRNA transcript (SSU-rRNA, 5.8S rRNA, LSU-rRNA)"/>
    <property type="evidence" value="ECO:0007669"/>
    <property type="project" value="TreeGrafter"/>
</dbReference>
<feature type="compositionally biased region" description="Low complexity" evidence="5">
    <location>
        <begin position="865"/>
        <end position="902"/>
    </location>
</feature>
<feature type="compositionally biased region" description="Acidic residues" evidence="5">
    <location>
        <begin position="644"/>
        <end position="679"/>
    </location>
</feature>
<organism evidence="7 8">
    <name type="scientific">Polarella glacialis</name>
    <name type="common">Dinoflagellate</name>
    <dbReference type="NCBI Taxonomy" id="89957"/>
    <lineage>
        <taxon>Eukaryota</taxon>
        <taxon>Sar</taxon>
        <taxon>Alveolata</taxon>
        <taxon>Dinophyceae</taxon>
        <taxon>Suessiales</taxon>
        <taxon>Suessiaceae</taxon>
        <taxon>Polarella</taxon>
    </lineage>
</organism>
<dbReference type="PANTHER" id="PTHR21569:SF16">
    <property type="entry name" value="RIBOSOMAL PROTEIN S16"/>
    <property type="match status" value="1"/>
</dbReference>
<name>A0A813DCX6_POLGL</name>
<dbReference type="InterPro" id="IPR014721">
    <property type="entry name" value="Ribsml_uS5_D2-typ_fold_subgr"/>
</dbReference>
<dbReference type="Proteomes" id="UP000654075">
    <property type="component" value="Unassembled WGS sequence"/>
</dbReference>
<dbReference type="AlphaFoldDB" id="A0A813DCX6"/>
<evidence type="ECO:0000313" key="8">
    <source>
        <dbReference type="Proteomes" id="UP000654075"/>
    </source>
</evidence>
<dbReference type="PROSITE" id="PS00360">
    <property type="entry name" value="RIBOSOMAL_S9"/>
    <property type="match status" value="1"/>
</dbReference>
<protein>
    <recommendedName>
        <fullName evidence="9">40S ribosomal protein S16</fullName>
    </recommendedName>
</protein>
<keyword evidence="6" id="KW-0812">Transmembrane</keyword>
<gene>
    <name evidence="7" type="ORF">PGLA1383_LOCUS2429</name>
</gene>
<feature type="compositionally biased region" description="Basic and acidic residues" evidence="5">
    <location>
        <begin position="592"/>
        <end position="606"/>
    </location>
</feature>
<feature type="compositionally biased region" description="Low complexity" evidence="5">
    <location>
        <begin position="577"/>
        <end position="590"/>
    </location>
</feature>
<feature type="region of interest" description="Disordered" evidence="5">
    <location>
        <begin position="565"/>
        <end position="684"/>
    </location>
</feature>
<evidence type="ECO:0000256" key="1">
    <source>
        <dbReference type="ARBA" id="ARBA00005251"/>
    </source>
</evidence>
<reference evidence="7" key="1">
    <citation type="submission" date="2021-02" db="EMBL/GenBank/DDBJ databases">
        <authorList>
            <person name="Dougan E. K."/>
            <person name="Rhodes N."/>
            <person name="Thang M."/>
            <person name="Chan C."/>
        </authorList>
    </citation>
    <scope>NUCLEOTIDE SEQUENCE</scope>
</reference>
<dbReference type="GO" id="GO:0022627">
    <property type="term" value="C:cytosolic small ribosomal subunit"/>
    <property type="evidence" value="ECO:0007669"/>
    <property type="project" value="TreeGrafter"/>
</dbReference>
<dbReference type="Pfam" id="PF00380">
    <property type="entry name" value="Ribosomal_S9"/>
    <property type="match status" value="1"/>
</dbReference>
<dbReference type="GO" id="GO:0003735">
    <property type="term" value="F:structural constituent of ribosome"/>
    <property type="evidence" value="ECO:0007669"/>
    <property type="project" value="InterPro"/>
</dbReference>
<dbReference type="GO" id="GO:0006412">
    <property type="term" value="P:translation"/>
    <property type="evidence" value="ECO:0007669"/>
    <property type="project" value="InterPro"/>
</dbReference>
<dbReference type="GO" id="GO:0003723">
    <property type="term" value="F:RNA binding"/>
    <property type="evidence" value="ECO:0007669"/>
    <property type="project" value="TreeGrafter"/>
</dbReference>
<keyword evidence="3 4" id="KW-0687">Ribonucleoprotein</keyword>
<keyword evidence="8" id="KW-1185">Reference proteome</keyword>
<dbReference type="SUPFAM" id="SSF54211">
    <property type="entry name" value="Ribosomal protein S5 domain 2-like"/>
    <property type="match status" value="1"/>
</dbReference>
<dbReference type="InterPro" id="IPR000754">
    <property type="entry name" value="Ribosomal_uS9"/>
</dbReference>